<dbReference type="AlphaFoldDB" id="A0A8X6NSA7"/>
<dbReference type="OrthoDB" id="6467474at2759"/>
<evidence type="ECO:0000313" key="1">
    <source>
        <dbReference type="EMBL" id="GFT31418.1"/>
    </source>
</evidence>
<gene>
    <name evidence="1" type="ORF">NPIL_562671</name>
</gene>
<evidence type="ECO:0000313" key="2">
    <source>
        <dbReference type="Proteomes" id="UP000887013"/>
    </source>
</evidence>
<name>A0A8X6NSA7_NEPPI</name>
<comment type="caution">
    <text evidence="1">The sequence shown here is derived from an EMBL/GenBank/DDBJ whole genome shotgun (WGS) entry which is preliminary data.</text>
</comment>
<dbReference type="EMBL" id="BMAW01013006">
    <property type="protein sequence ID" value="GFT31418.1"/>
    <property type="molecule type" value="Genomic_DNA"/>
</dbReference>
<proteinExistence type="predicted"/>
<sequence length="85" mass="10291">MEGEAKREKMAFEECRQIREFELEPMRLANIIDKSQAKKEKVVEKKWVRQLIPLLSMDILELEMKEPPEKGDDYPYLRDLLLHRF</sequence>
<accession>A0A8X6NSA7</accession>
<dbReference type="Proteomes" id="UP000887013">
    <property type="component" value="Unassembled WGS sequence"/>
</dbReference>
<reference evidence="1" key="1">
    <citation type="submission" date="2020-08" db="EMBL/GenBank/DDBJ databases">
        <title>Multicomponent nature underlies the extraordinary mechanical properties of spider dragline silk.</title>
        <authorList>
            <person name="Kono N."/>
            <person name="Nakamura H."/>
            <person name="Mori M."/>
            <person name="Yoshida Y."/>
            <person name="Ohtoshi R."/>
            <person name="Malay A.D."/>
            <person name="Moran D.A.P."/>
            <person name="Tomita M."/>
            <person name="Numata K."/>
            <person name="Arakawa K."/>
        </authorList>
    </citation>
    <scope>NUCLEOTIDE SEQUENCE</scope>
</reference>
<keyword evidence="2" id="KW-1185">Reference proteome</keyword>
<protein>
    <submittedName>
        <fullName evidence="1">Uncharacterized protein</fullName>
    </submittedName>
</protein>
<organism evidence="1 2">
    <name type="scientific">Nephila pilipes</name>
    <name type="common">Giant wood spider</name>
    <name type="synonym">Nephila maculata</name>
    <dbReference type="NCBI Taxonomy" id="299642"/>
    <lineage>
        <taxon>Eukaryota</taxon>
        <taxon>Metazoa</taxon>
        <taxon>Ecdysozoa</taxon>
        <taxon>Arthropoda</taxon>
        <taxon>Chelicerata</taxon>
        <taxon>Arachnida</taxon>
        <taxon>Araneae</taxon>
        <taxon>Araneomorphae</taxon>
        <taxon>Entelegynae</taxon>
        <taxon>Araneoidea</taxon>
        <taxon>Nephilidae</taxon>
        <taxon>Nephila</taxon>
    </lineage>
</organism>